<dbReference type="CDD" id="cd17745">
    <property type="entry name" value="BRCT_p53bp1_rpt1"/>
    <property type="match status" value="1"/>
</dbReference>
<keyword evidence="7" id="KW-1185">Reference proteome</keyword>
<gene>
    <name evidence="6" type="ORF">CDD81_1667</name>
</gene>
<dbReference type="OrthoDB" id="129353at2759"/>
<comment type="subcellular location">
    <subcellularLocation>
        <location evidence="1">Nucleus</location>
    </subcellularLocation>
</comment>
<keyword evidence="2" id="KW-0227">DNA damage</keyword>
<dbReference type="InterPro" id="IPR047252">
    <property type="entry name" value="TP53BP1-like"/>
</dbReference>
<feature type="region of interest" description="Disordered" evidence="4">
    <location>
        <begin position="596"/>
        <end position="628"/>
    </location>
</feature>
<feature type="compositionally biased region" description="Low complexity" evidence="4">
    <location>
        <begin position="613"/>
        <end position="625"/>
    </location>
</feature>
<name>A0A2C5XYF2_9HYPO</name>
<dbReference type="EMBL" id="NJET01000147">
    <property type="protein sequence ID" value="PHH60423.1"/>
    <property type="molecule type" value="Genomic_DNA"/>
</dbReference>
<reference evidence="6 7" key="1">
    <citation type="submission" date="2017-06" db="EMBL/GenBank/DDBJ databases">
        <title>Ant-infecting Ophiocordyceps genomes reveal a high diversity of potential behavioral manipulation genes and a possible major role for enterotoxins.</title>
        <authorList>
            <person name="De Bekker C."/>
            <person name="Evans H.C."/>
            <person name="Brachmann A."/>
            <person name="Hughes D.P."/>
        </authorList>
    </citation>
    <scope>NUCLEOTIDE SEQUENCE [LARGE SCALE GENOMIC DNA]</scope>
    <source>
        <strain evidence="6 7">Map64</strain>
    </source>
</reference>
<dbReference type="SMART" id="SM00292">
    <property type="entry name" value="BRCT"/>
    <property type="match status" value="1"/>
</dbReference>
<comment type="caution">
    <text evidence="6">The sequence shown here is derived from an EMBL/GenBank/DDBJ whole genome shotgun (WGS) entry which is preliminary data.</text>
</comment>
<dbReference type="GO" id="GO:0045944">
    <property type="term" value="P:positive regulation of transcription by RNA polymerase II"/>
    <property type="evidence" value="ECO:0007669"/>
    <property type="project" value="TreeGrafter"/>
</dbReference>
<feature type="region of interest" description="Disordered" evidence="4">
    <location>
        <begin position="243"/>
        <end position="431"/>
    </location>
</feature>
<dbReference type="InterPro" id="IPR047249">
    <property type="entry name" value="BRCT_p53bp1-like_rpt1"/>
</dbReference>
<dbReference type="STRING" id="1399860.A0A2C5XYF2"/>
<evidence type="ECO:0000256" key="4">
    <source>
        <dbReference type="SAM" id="MobiDB-lite"/>
    </source>
</evidence>
<dbReference type="PANTHER" id="PTHR15321">
    <property type="entry name" value="TUMOR SUPPRESSOR P53-BINDING PROTEIN 1"/>
    <property type="match status" value="1"/>
</dbReference>
<feature type="region of interest" description="Disordered" evidence="4">
    <location>
        <begin position="43"/>
        <end position="66"/>
    </location>
</feature>
<proteinExistence type="predicted"/>
<organism evidence="6 7">
    <name type="scientific">Ophiocordyceps australis</name>
    <dbReference type="NCBI Taxonomy" id="1399860"/>
    <lineage>
        <taxon>Eukaryota</taxon>
        <taxon>Fungi</taxon>
        <taxon>Dikarya</taxon>
        <taxon>Ascomycota</taxon>
        <taxon>Pezizomycotina</taxon>
        <taxon>Sordariomycetes</taxon>
        <taxon>Hypocreomycetidae</taxon>
        <taxon>Hypocreales</taxon>
        <taxon>Ophiocordycipitaceae</taxon>
        <taxon>Ophiocordyceps</taxon>
    </lineage>
</organism>
<dbReference type="Gene3D" id="3.40.50.10190">
    <property type="entry name" value="BRCT domain"/>
    <property type="match status" value="1"/>
</dbReference>
<sequence>MALDEGDGETLDSQVVLDAHRALFGVANNIGGALLPAAPHVTSRGAHEGPLQNGIADATKQSRTGQTGDEVMVDAGESLGSHSLEEIAIIESTPLEDSLAQHTKKKGTMESSQGSPTQLIQYAQGNEPSQALQPCSDACSDEEPHTLCEDETGAVHFSILDEAGRSSSPVTQDGGLDTTRGEWRKMDVSASQLHSNPNYTPCKSRYMASITPEQSRNPFASKANASAPLTATQLFRQTQQVNNMNGASPTSSRPSPVVKAPPGSSPLVQAQATQEEPQDDAVQGTSPGGECVPESPKGNAPKVQTSRRRLTNYEPMKKSQERKLTKKRDSHRDFFSDDDSFTMEQKRREKVKRMRAQAGEEMEKVSFTRPPRRESMEKPCRKKRRLNDAPLQDACTNQALGREPATMHTSSRPSLPSFGPPSAESAKASLGGDVVEVDDKVCVEAPVDDDAETQGTEEDLIPATSPMQCSSAKASHSVASIARPELQDGTDLDAEMQFSPDICQASLQTYGCRTRRSRRMNPFLDSSATEVFSTMADHDALDPSNGQSNSLLTPRQPSAISSDSTTPGTLGSLASNPPRGLTLGSAELSKDLRKRALKATKKSASPRGRADSLRMSTRSTTRTLSESADELQCANFRTHLSMFENTAMTRLGKSPRPSIGTSNKTGGLFEGMAFAITSRLDQPELRQKLESQITLAGGWILKEGFEELFGSSAVAAGTSSKETSNVDCKLKLSGAHSTCGFTALVSDGHSRTPKFLQALALDLPCLAHQWVTSCVKKGQVVDWMPYLLCAGSSSVLGNAMRSRSLTPYPAGDARLANTIEHRRRLLEGQSVLAVVAEGKKTGWEATSKYMFLVQALGPHEMCKVATVQQARERLRKRQFDWIYVDKAAGSVEAALAGQEKTAWRKRKTEAAAKRIGVRVLTDELLVQSLILGRMLETGEME</sequence>
<keyword evidence="3" id="KW-0539">Nucleus</keyword>
<evidence type="ECO:0000259" key="5">
    <source>
        <dbReference type="PROSITE" id="PS50172"/>
    </source>
</evidence>
<feature type="compositionally biased region" description="Polar residues" evidence="4">
    <location>
        <begin position="266"/>
        <end position="275"/>
    </location>
</feature>
<protein>
    <recommendedName>
        <fullName evidence="5">BRCT domain-containing protein</fullName>
    </recommendedName>
</protein>
<accession>A0A2C5XYF2</accession>
<feature type="compositionally biased region" description="Polar residues" evidence="4">
    <location>
        <begin position="243"/>
        <end position="254"/>
    </location>
</feature>
<dbReference type="GO" id="GO:0042393">
    <property type="term" value="F:histone binding"/>
    <property type="evidence" value="ECO:0007669"/>
    <property type="project" value="TreeGrafter"/>
</dbReference>
<dbReference type="PANTHER" id="PTHR15321:SF3">
    <property type="entry name" value="TP53-BINDING PROTEIN 1"/>
    <property type="match status" value="1"/>
</dbReference>
<feature type="compositionally biased region" description="Basic and acidic residues" evidence="4">
    <location>
        <begin position="361"/>
        <end position="379"/>
    </location>
</feature>
<dbReference type="InterPro" id="IPR036420">
    <property type="entry name" value="BRCT_dom_sf"/>
</dbReference>
<evidence type="ECO:0000256" key="1">
    <source>
        <dbReference type="ARBA" id="ARBA00004123"/>
    </source>
</evidence>
<dbReference type="InterPro" id="IPR001357">
    <property type="entry name" value="BRCT_dom"/>
</dbReference>
<dbReference type="PROSITE" id="PS50172">
    <property type="entry name" value="BRCT"/>
    <property type="match status" value="1"/>
</dbReference>
<evidence type="ECO:0000313" key="7">
    <source>
        <dbReference type="Proteomes" id="UP000226192"/>
    </source>
</evidence>
<evidence type="ECO:0000313" key="6">
    <source>
        <dbReference type="EMBL" id="PHH60423.1"/>
    </source>
</evidence>
<dbReference type="SUPFAM" id="SSF52113">
    <property type="entry name" value="BRCT domain"/>
    <property type="match status" value="1"/>
</dbReference>
<evidence type="ECO:0000256" key="3">
    <source>
        <dbReference type="ARBA" id="ARBA00023242"/>
    </source>
</evidence>
<dbReference type="GO" id="GO:0005634">
    <property type="term" value="C:nucleus"/>
    <property type="evidence" value="ECO:0007669"/>
    <property type="project" value="UniProtKB-SubCell"/>
</dbReference>
<feature type="domain" description="BRCT" evidence="5">
    <location>
        <begin position="664"/>
        <end position="788"/>
    </location>
</feature>
<evidence type="ECO:0000256" key="2">
    <source>
        <dbReference type="ARBA" id="ARBA00022763"/>
    </source>
</evidence>
<dbReference type="AlphaFoldDB" id="A0A2C5XYF2"/>
<feature type="region of interest" description="Disordered" evidence="4">
    <location>
        <begin position="162"/>
        <end position="181"/>
    </location>
</feature>
<feature type="compositionally biased region" description="Polar residues" evidence="4">
    <location>
        <begin position="544"/>
        <end position="575"/>
    </location>
</feature>
<dbReference type="GO" id="GO:0000077">
    <property type="term" value="P:DNA damage checkpoint signaling"/>
    <property type="evidence" value="ECO:0007669"/>
    <property type="project" value="TreeGrafter"/>
</dbReference>
<feature type="region of interest" description="Disordered" evidence="4">
    <location>
        <begin position="538"/>
        <end position="584"/>
    </location>
</feature>
<dbReference type="Proteomes" id="UP000226192">
    <property type="component" value="Unassembled WGS sequence"/>
</dbReference>